<gene>
    <name evidence="2" type="ORF">K3169_13820</name>
</gene>
<proteinExistence type="predicted"/>
<evidence type="ECO:0000313" key="3">
    <source>
        <dbReference type="Proteomes" id="UP001063228"/>
    </source>
</evidence>
<feature type="transmembrane region" description="Helical" evidence="1">
    <location>
        <begin position="12"/>
        <end position="31"/>
    </location>
</feature>
<name>A0ABY6FLK6_9PSED</name>
<keyword evidence="1" id="KW-1133">Transmembrane helix</keyword>
<keyword evidence="3" id="KW-1185">Reference proteome</keyword>
<sequence>MDTGTDWTVVFGFALTAVAVLVGAWVSIYTFKRTARSQMTLAKAVALKESRQAWINELRETCAEFIATISAMQAHATGAETHGKFIQAVKEHDQAAAAGLKESWEAEKRKLLMAAFSLNAKIHLLSNPSEPAFQRLNAEALKALELANSPGSDAYLTCGRIVELAQQILKTEWNRAKEMQ</sequence>
<dbReference type="RefSeq" id="WP_263271987.1">
    <property type="nucleotide sequence ID" value="NZ_CP081201.1"/>
</dbReference>
<evidence type="ECO:0000256" key="1">
    <source>
        <dbReference type="SAM" id="Phobius"/>
    </source>
</evidence>
<keyword evidence="1" id="KW-0472">Membrane</keyword>
<evidence type="ECO:0008006" key="4">
    <source>
        <dbReference type="Google" id="ProtNLM"/>
    </source>
</evidence>
<keyword evidence="1" id="KW-0812">Transmembrane</keyword>
<dbReference type="Proteomes" id="UP001063228">
    <property type="component" value="Chromosome"/>
</dbReference>
<reference evidence="2" key="1">
    <citation type="submission" date="2021-08" db="EMBL/GenBank/DDBJ databases">
        <title>Complete genome sequence of Pseudomonas phytophila.</title>
        <authorList>
            <person name="Weir B.S."/>
            <person name="Templeton M.D."/>
            <person name="Arshed S."/>
            <person name="Andersen M.T."/>
            <person name="Jayaraman J."/>
        </authorList>
    </citation>
    <scope>NUCLEOTIDE SEQUENCE</scope>
    <source>
        <strain evidence="2">ICMP 23753</strain>
    </source>
</reference>
<organism evidence="2 3">
    <name type="scientific">Pseudomonas phytophila</name>
    <dbReference type="NCBI Taxonomy" id="2867264"/>
    <lineage>
        <taxon>Bacteria</taxon>
        <taxon>Pseudomonadati</taxon>
        <taxon>Pseudomonadota</taxon>
        <taxon>Gammaproteobacteria</taxon>
        <taxon>Pseudomonadales</taxon>
        <taxon>Pseudomonadaceae</taxon>
        <taxon>Pseudomonas</taxon>
    </lineage>
</organism>
<evidence type="ECO:0000313" key="2">
    <source>
        <dbReference type="EMBL" id="UXZ98861.1"/>
    </source>
</evidence>
<dbReference type="EMBL" id="CP081201">
    <property type="protein sequence ID" value="UXZ98861.1"/>
    <property type="molecule type" value="Genomic_DNA"/>
</dbReference>
<accession>A0ABY6FLK6</accession>
<protein>
    <recommendedName>
        <fullName evidence="4">DUF2802 domain-containing protein</fullName>
    </recommendedName>
</protein>